<evidence type="ECO:0000259" key="10">
    <source>
        <dbReference type="PROSITE" id="PS50878"/>
    </source>
</evidence>
<name>A0A8J2QU57_9NEOP</name>
<evidence type="ECO:0000313" key="11">
    <source>
        <dbReference type="EMBL" id="CAG9565261.1"/>
    </source>
</evidence>
<dbReference type="InterPro" id="IPR043502">
    <property type="entry name" value="DNA/RNA_pol_sf"/>
</dbReference>
<dbReference type="InterPro" id="IPR018200">
    <property type="entry name" value="USP_CS"/>
</dbReference>
<proteinExistence type="inferred from homology"/>
<gene>
    <name evidence="11" type="ORF">DCHRY22_LOCUS6138</name>
</gene>
<feature type="compositionally biased region" description="Pro residues" evidence="8">
    <location>
        <begin position="481"/>
        <end position="492"/>
    </location>
</feature>
<feature type="compositionally biased region" description="Basic residues" evidence="8">
    <location>
        <begin position="968"/>
        <end position="983"/>
    </location>
</feature>
<keyword evidence="7" id="KW-0788">Thiol protease</keyword>
<dbReference type="InterPro" id="IPR056850">
    <property type="entry name" value="ARM_UBP34_24_USP9X_Y"/>
</dbReference>
<keyword evidence="6" id="KW-0378">Hydrolase</keyword>
<dbReference type="InterPro" id="IPR016024">
    <property type="entry name" value="ARM-type_fold"/>
</dbReference>
<dbReference type="InterPro" id="IPR000477">
    <property type="entry name" value="RT_dom"/>
</dbReference>
<dbReference type="EC" id="3.4.19.12" evidence="3"/>
<dbReference type="PROSITE" id="PS50878">
    <property type="entry name" value="RT_POL"/>
    <property type="match status" value="1"/>
</dbReference>
<evidence type="ECO:0000259" key="9">
    <source>
        <dbReference type="PROSITE" id="PS50235"/>
    </source>
</evidence>
<dbReference type="GO" id="GO:0004843">
    <property type="term" value="F:cysteine-type deubiquitinase activity"/>
    <property type="evidence" value="ECO:0007669"/>
    <property type="project" value="UniProtKB-EC"/>
</dbReference>
<organism evidence="11 12">
    <name type="scientific">Danaus chrysippus</name>
    <name type="common">African queen</name>
    <dbReference type="NCBI Taxonomy" id="151541"/>
    <lineage>
        <taxon>Eukaryota</taxon>
        <taxon>Metazoa</taxon>
        <taxon>Ecdysozoa</taxon>
        <taxon>Arthropoda</taxon>
        <taxon>Hexapoda</taxon>
        <taxon>Insecta</taxon>
        <taxon>Pterygota</taxon>
        <taxon>Neoptera</taxon>
        <taxon>Endopterygota</taxon>
        <taxon>Lepidoptera</taxon>
        <taxon>Glossata</taxon>
        <taxon>Ditrysia</taxon>
        <taxon>Papilionoidea</taxon>
        <taxon>Nymphalidae</taxon>
        <taxon>Danainae</taxon>
        <taxon>Danaini</taxon>
        <taxon>Danaina</taxon>
        <taxon>Danaus</taxon>
        <taxon>Anosia</taxon>
    </lineage>
</organism>
<evidence type="ECO:0000313" key="12">
    <source>
        <dbReference type="Proteomes" id="UP000789524"/>
    </source>
</evidence>
<feature type="compositionally biased region" description="Polar residues" evidence="8">
    <location>
        <begin position="499"/>
        <end position="508"/>
    </location>
</feature>
<protein>
    <recommendedName>
        <fullName evidence="3">ubiquitinyl hydrolase 1</fullName>
        <ecNumber evidence="3">3.4.19.12</ecNumber>
    </recommendedName>
</protein>
<feature type="compositionally biased region" description="Polar residues" evidence="8">
    <location>
        <begin position="113"/>
        <end position="136"/>
    </location>
</feature>
<dbReference type="OrthoDB" id="289038at2759"/>
<dbReference type="Gene3D" id="3.30.70.270">
    <property type="match status" value="1"/>
</dbReference>
<dbReference type="EMBL" id="CAKASE010000053">
    <property type="protein sequence ID" value="CAG9565261.1"/>
    <property type="molecule type" value="Genomic_DNA"/>
</dbReference>
<dbReference type="GO" id="GO:0006508">
    <property type="term" value="P:proteolysis"/>
    <property type="evidence" value="ECO:0007669"/>
    <property type="project" value="UniProtKB-KW"/>
</dbReference>
<dbReference type="Gene3D" id="3.90.70.10">
    <property type="entry name" value="Cysteine proteinases"/>
    <property type="match status" value="1"/>
</dbReference>
<dbReference type="SUPFAM" id="SSF54001">
    <property type="entry name" value="Cysteine proteinases"/>
    <property type="match status" value="1"/>
</dbReference>
<evidence type="ECO:0000256" key="7">
    <source>
        <dbReference type="ARBA" id="ARBA00022807"/>
    </source>
</evidence>
<dbReference type="PROSITE" id="PS00972">
    <property type="entry name" value="USP_1"/>
    <property type="match status" value="1"/>
</dbReference>
<keyword evidence="5" id="KW-0833">Ubl conjugation pathway</keyword>
<evidence type="ECO:0000256" key="3">
    <source>
        <dbReference type="ARBA" id="ARBA00012759"/>
    </source>
</evidence>
<feature type="region of interest" description="Disordered" evidence="8">
    <location>
        <begin position="564"/>
        <end position="602"/>
    </location>
</feature>
<dbReference type="PANTHER" id="PTHR47027">
    <property type="entry name" value="REVERSE TRANSCRIPTASE DOMAIN-CONTAINING PROTEIN"/>
    <property type="match status" value="1"/>
</dbReference>
<feature type="domain" description="Reverse transcriptase" evidence="10">
    <location>
        <begin position="1877"/>
        <end position="2123"/>
    </location>
</feature>
<evidence type="ECO:0000256" key="8">
    <source>
        <dbReference type="SAM" id="MobiDB-lite"/>
    </source>
</evidence>
<feature type="compositionally biased region" description="Basic and acidic residues" evidence="8">
    <location>
        <begin position="535"/>
        <end position="547"/>
    </location>
</feature>
<dbReference type="Pfam" id="PF00078">
    <property type="entry name" value="RVT_1"/>
    <property type="match status" value="1"/>
</dbReference>
<dbReference type="CDD" id="cd01650">
    <property type="entry name" value="RT_nLTR_like"/>
    <property type="match status" value="1"/>
</dbReference>
<keyword evidence="12" id="KW-1185">Reference proteome</keyword>
<sequence>MCDVCSEFSQLLINCETRLTDDVSQYPTISQSELETVLNYILSWPQRQCMCCYRDVKNFERFYLVVQSVLCLSVCQLKQLKDDLIVSAKTVNCNENIEQQKLQDGTSKKIEDSNIQNSDKNPESTISTEPTEPNSLDQDKPVPVADSEVWSIQQKEKLMHIVSKIFLLNFPLYLACKHSALSRLDDLTAQEISNLSSYCDLHDTEIPAYLLRNVSLFCKLGGVCAMTSVFETATPTTLPLSMAHAIVAAVGNLKLWLNFRAVAQLFMPLRSKILKYMCSLEDKDLRVPAVKSMADFMWGAAKEPLDAPLAFDGDGLALAFKYFNSSTLTMRLAGVAQINAHIAAHNELCAGEPAADAELAGQQLATWLTNNNIIEHLFGPNLHVEVIKQSHMILKFLAVEGRVTSEHVELVWAAAQLKHCGRQVYDLLPGFIRALAPKPCSHLYSLLCSLPPKEHTEQSLYLASALMRAMWARGGCGGSPAPEPPRLAPPACKPHRSSSEASVSMDQTNSDDDPCEELSTSAEEAGPTPRKQSKHQRELTAEQEWLREGEELTKKECLTIKTCQKRNKRAGSSGSASSGAEELLRPRKKKLYKKRHKAGKTRHFPTQLKTAELAESVSEVEEESSGSDTAHCQLLCDNVDASRRLMELRLMESYKRRSEEEGSASSALSVHSHRHLPDLDDDDSACEEELARLAAQAQCLTEYGGVGVEARPPSPAPVLPFSVDDVCRPGNTLLWDLLQDGAIEQLGEGLALEAEKALCALLCFSTDKFIRIKFIEGCLDNLANHRSVAVSLRLLPKLFSSFQQLRGMDMHQVVMWAERERGMMRLFLEDLRHYVQQRPSVAPTDAQHYAHITELTVRLHFLTAIFSPVGSPHHFRLTVEQVEELWQCLVVRGTSECADCLYSWLLSHTKSPDQHALGLDALRFLYVEKMPTLDPETISIMGLSLYQQLCNLARMALGAGDTRETHPHHAHHTHHSHHPHHPHTLAMDHLWKIALRANSTDVSMGAIQYLNSYYMGQQLQQEDDFVSKCMFHLSSAAERLISKNDDCQGTSLTPSVAIEDGKENEKTSDKQNIYEHMTEEAALQCIQRALLLLKTHLDTFKRRYAYHLRRWALCESGSWEGSASGAGSVRVTLQPAGAGPRAVLALHHSDLVAHLRAHVHVWWERQIQGEDGVTALSTDGPLRMITQGQELTIDYDERTLYDMGFKDNQLVFVSVGVGGRGAWAEWPSAQPAPARARLPTHLLLDPTYFNHLFTLMQALGQMKEPGTTGEPVAHTKAQLLSRRVWDILQAVPLNPTLLEAFQNPSENKLPELLDPTSPQKLMYSLHIIDKLSSNNGSSVKDSTGTIDKTEEKVCVENWNELFIKKGGLRLLYDIMMSGVLQRSDDSEWRQDCLALLLQLLCRIGTLPPTESGQTPKLHPSLLSLMNVEETTERLISILCEAATMKEPTTYKTGFWGRAQVVQHAMRVCVVWARGGGDAVSLAWSLRRAAPRLLLDDADPAVRREAGSALYRLCAGGEAGVLAPLLTLLLQHMPRAADMRPHPHPPHHHHEVVHHHAEEGKEPYGPACRDYFWLVCRLIDGLPEDFFKEGALSEDSGAPDLNELCEQISCSLEKREIIEKRSEPCTPDDGLYGQLSLLTHLLKHPLRFKTSERGTRTLEMVFGFLFDVANPSQRNLPKCKSQKSRAAAYDLLVELVRAAPDNYMVLHHKLMEHHKPGGSSSYPWDYWPAEESRSECGYVGLTNLGATCYMASCMQHLFMMPAARAAVLSADPAASRHAPTLHEMQRMFAYLMESERKAYNPRSFCKVYQMDHQPLNTGEQKDMAEFFIDLVSKLEEMTPELKKLVKTLFCGVLSNNVVSLDCPHVSRTLEEFYTVRCQVADMRNLHQSLDEVTVKDTLEGDNCYTCSTCSSKVRAEKRLRRECTVSECQYGFQPGSGTLDAIFAIRTLMEAYREKRRALHVAFLDLQKAFDCVPRQCIWWALRTKGIPEAYIDIIRDMYRDSVSMVRTTVGDTKPFPISVGVHQGSALSPFLFNVVLDTVSANIQDQPPWLMMYADDIALIDEDRLTLERRVNLWKGALEDGGLKLNVSKTEYMACGSPDSSTIHIGPEPAVKSEKFRYLGSILHESGGIDHDVQARISAAWAKWREVTGVVCDRRIPPKLKGLIYKSIIRPVLLYGSECWPVLSRHTQELHVTEMKMLRWMCGVTRADRIRNTFIRGSLGVRDVADKLEESRLRWYGHVARRPENYVGRICLDMCVPGARPPGRPKKRWLDTVKQDMRANGLTTEDAKDRAKWRRLCGKADPS</sequence>
<keyword evidence="4" id="KW-0645">Protease</keyword>
<evidence type="ECO:0000256" key="6">
    <source>
        <dbReference type="ARBA" id="ARBA00022801"/>
    </source>
</evidence>
<dbReference type="Proteomes" id="UP000789524">
    <property type="component" value="Unassembled WGS sequence"/>
</dbReference>
<dbReference type="GO" id="GO:0071897">
    <property type="term" value="P:DNA biosynthetic process"/>
    <property type="evidence" value="ECO:0007669"/>
    <property type="project" value="UniProtKB-ARBA"/>
</dbReference>
<dbReference type="PANTHER" id="PTHR47027:SF28">
    <property type="entry name" value="ENDONUCLEASE-REVERSE TRANSCRIPTASE"/>
    <property type="match status" value="1"/>
</dbReference>
<comment type="caution">
    <text evidence="11">The sequence shown here is derived from an EMBL/GenBank/DDBJ whole genome shotgun (WGS) entry which is preliminary data.</text>
</comment>
<feature type="compositionally biased region" description="Basic residues" evidence="8">
    <location>
        <begin position="586"/>
        <end position="602"/>
    </location>
</feature>
<feature type="region of interest" description="Disordered" evidence="8">
    <location>
        <begin position="104"/>
        <end position="142"/>
    </location>
</feature>
<evidence type="ECO:0000256" key="1">
    <source>
        <dbReference type="ARBA" id="ARBA00000707"/>
    </source>
</evidence>
<feature type="domain" description="USP" evidence="9">
    <location>
        <begin position="1738"/>
        <end position="2077"/>
    </location>
</feature>
<feature type="region of interest" description="Disordered" evidence="8">
    <location>
        <begin position="476"/>
        <end position="547"/>
    </location>
</feature>
<dbReference type="SUPFAM" id="SSF48371">
    <property type="entry name" value="ARM repeat"/>
    <property type="match status" value="1"/>
</dbReference>
<dbReference type="SUPFAM" id="SSF56672">
    <property type="entry name" value="DNA/RNA polymerases"/>
    <property type="match status" value="1"/>
</dbReference>
<dbReference type="GO" id="GO:0016579">
    <property type="term" value="P:protein deubiquitination"/>
    <property type="evidence" value="ECO:0007669"/>
    <property type="project" value="InterPro"/>
</dbReference>
<dbReference type="InterPro" id="IPR001394">
    <property type="entry name" value="Peptidase_C19_UCH"/>
</dbReference>
<dbReference type="InterPro" id="IPR028889">
    <property type="entry name" value="USP"/>
</dbReference>
<dbReference type="InterPro" id="IPR038765">
    <property type="entry name" value="Papain-like_cys_pep_sf"/>
</dbReference>
<feature type="compositionally biased region" description="Low complexity" evidence="8">
    <location>
        <begin position="570"/>
        <end position="580"/>
    </location>
</feature>
<dbReference type="InterPro" id="IPR043128">
    <property type="entry name" value="Rev_trsase/Diguanyl_cyclase"/>
</dbReference>
<feature type="region of interest" description="Disordered" evidence="8">
    <location>
        <begin position="961"/>
        <end position="983"/>
    </location>
</feature>
<dbReference type="Pfam" id="PF00443">
    <property type="entry name" value="UCH"/>
    <property type="match status" value="1"/>
</dbReference>
<evidence type="ECO:0000256" key="2">
    <source>
        <dbReference type="ARBA" id="ARBA00009085"/>
    </source>
</evidence>
<feature type="region of interest" description="Disordered" evidence="8">
    <location>
        <begin position="656"/>
        <end position="675"/>
    </location>
</feature>
<dbReference type="Pfam" id="PF25010">
    <property type="entry name" value="ARM_UBP24_USP9X-Y"/>
    <property type="match status" value="1"/>
</dbReference>
<reference evidence="11" key="1">
    <citation type="submission" date="2021-09" db="EMBL/GenBank/DDBJ databases">
        <authorList>
            <person name="Martin H S."/>
        </authorList>
    </citation>
    <scope>NUCLEOTIDE SEQUENCE</scope>
</reference>
<accession>A0A8J2QU57</accession>
<evidence type="ECO:0000256" key="5">
    <source>
        <dbReference type="ARBA" id="ARBA00022786"/>
    </source>
</evidence>
<comment type="catalytic activity">
    <reaction evidence="1">
        <text>Thiol-dependent hydrolysis of ester, thioester, amide, peptide and isopeptide bonds formed by the C-terminal Gly of ubiquitin (a 76-residue protein attached to proteins as an intracellular targeting signal).</text>
        <dbReference type="EC" id="3.4.19.12"/>
    </reaction>
</comment>
<comment type="similarity">
    <text evidence="2">Belongs to the peptidase C19 family.</text>
</comment>
<dbReference type="PROSITE" id="PS50235">
    <property type="entry name" value="USP_3"/>
    <property type="match status" value="1"/>
</dbReference>
<evidence type="ECO:0000256" key="4">
    <source>
        <dbReference type="ARBA" id="ARBA00022670"/>
    </source>
</evidence>